<dbReference type="Gene3D" id="2.40.170.20">
    <property type="entry name" value="TonB-dependent receptor, beta-barrel domain"/>
    <property type="match status" value="1"/>
</dbReference>
<evidence type="ECO:0000256" key="9">
    <source>
        <dbReference type="RuleBase" id="RU003357"/>
    </source>
</evidence>
<evidence type="ECO:0000256" key="8">
    <source>
        <dbReference type="PROSITE-ProRule" id="PRU01360"/>
    </source>
</evidence>
<dbReference type="InterPro" id="IPR008969">
    <property type="entry name" value="CarboxyPept-like_regulatory"/>
</dbReference>
<dbReference type="SUPFAM" id="SSF56935">
    <property type="entry name" value="Porins"/>
    <property type="match status" value="1"/>
</dbReference>
<gene>
    <name evidence="12" type="primary">cirA_3</name>
    <name evidence="12" type="ORF">NCTC11157_01671</name>
</gene>
<dbReference type="PROSITE" id="PS52016">
    <property type="entry name" value="TONB_DEPENDENT_REC_3"/>
    <property type="match status" value="1"/>
</dbReference>
<dbReference type="InterPro" id="IPR037066">
    <property type="entry name" value="Plug_dom_sf"/>
</dbReference>
<feature type="domain" description="TonB-dependent receptor plug" evidence="11">
    <location>
        <begin position="167"/>
        <end position="272"/>
    </location>
</feature>
<dbReference type="AlphaFoldDB" id="A0A379E0I9"/>
<dbReference type="Gene3D" id="2.60.40.1120">
    <property type="entry name" value="Carboxypeptidase-like, regulatory domain"/>
    <property type="match status" value="1"/>
</dbReference>
<dbReference type="InterPro" id="IPR000531">
    <property type="entry name" value="Beta-barrel_TonB"/>
</dbReference>
<comment type="similarity">
    <text evidence="8 9">Belongs to the TonB-dependent receptor family.</text>
</comment>
<keyword evidence="4 8" id="KW-0812">Transmembrane</keyword>
<dbReference type="PANTHER" id="PTHR30069">
    <property type="entry name" value="TONB-DEPENDENT OUTER MEMBRANE RECEPTOR"/>
    <property type="match status" value="1"/>
</dbReference>
<keyword evidence="2 8" id="KW-0813">Transport</keyword>
<evidence type="ECO:0000256" key="1">
    <source>
        <dbReference type="ARBA" id="ARBA00004571"/>
    </source>
</evidence>
<evidence type="ECO:0000256" key="2">
    <source>
        <dbReference type="ARBA" id="ARBA00022448"/>
    </source>
</evidence>
<dbReference type="Pfam" id="PF00593">
    <property type="entry name" value="TonB_dep_Rec_b-barrel"/>
    <property type="match status" value="1"/>
</dbReference>
<evidence type="ECO:0000256" key="6">
    <source>
        <dbReference type="ARBA" id="ARBA00023136"/>
    </source>
</evidence>
<feature type="domain" description="TonB-dependent receptor-like beta-barrel" evidence="10">
    <location>
        <begin position="326"/>
        <end position="778"/>
    </location>
</feature>
<evidence type="ECO:0000313" key="12">
    <source>
        <dbReference type="EMBL" id="SUB85930.1"/>
    </source>
</evidence>
<sequence>MQFCRGKLQTKGNSIYAKGSQYKELITKKNDMKGHYTKCIHGKHWLLAVLLSVLPLMASANGELKTNTNVVGHIIDKATGDPLSHVTIQVVGTMIVSVSNAEGYFHLENLPLGAQTIEIRSTGYHTETRKITVKENTNTTLDFALTADEISLDEVVVSSNRSLSLRRNAPTLVNVIDSRMFNLTNSTCLAQGLNFQPGVRTEDNCANCGFSQVRINGLDGHYSQILIDSRPVFSALQGVYGLEQIPANMIERVEVVRGGGSALYGSSAIGGTINIITKEPISNFAELAHTFTAFQGGHTVDNNTTLNTSIVSSDNKIGFSVYGQSRNRGGYDRDNDGFTDLPKLINKTIGLGAFLRLNNFSKLKLQYHALNEFRRGGNNLHLPPHESNIAEKLDHNINGGSISYDLFTPNGLNHFTAYTSFQIVSRDSYYGGTGDGSDESKAEALKAYSKTHDTNIMGGMQFVHNFGQLFFMPAALTLGAEYTYDALKDHALGYDVVTRQTVRTGSMFVQNEWKNDKWGLLLGGRFDKHNLINHLIFSPRANIRFNASRNFNIRLTYAAGFRAPQTFDEDLHTSMAGGERIKTYLAKNLKEERSNSISVSADMYHNFGNVQANLLVEMFYTHLNNVFAQRVLNEHDDNNIRIMERFNANKASVWGMNIEGKAAFTKWFQLQSGLTLQRSEYKNAVEWDENAPAEKKFLRTPNVYGYFTMQSSPVKNLSFALSGNYNGKMLIGHAAGSGVSKPIAVNTPSFLTLSFKASYDFEIYKQVKAELNMGIQNIGNVYQRDIDKGWNRDANYIYGPQLPRCYYVGLKIKY</sequence>
<dbReference type="EMBL" id="UGTL01000001">
    <property type="protein sequence ID" value="SUB85930.1"/>
    <property type="molecule type" value="Genomic_DNA"/>
</dbReference>
<keyword evidence="12" id="KW-0675">Receptor</keyword>
<name>A0A379E0I9_9BACT</name>
<keyword evidence="7 8" id="KW-0998">Cell outer membrane</keyword>
<organism evidence="12 13">
    <name type="scientific">Prevotella disiens</name>
    <dbReference type="NCBI Taxonomy" id="28130"/>
    <lineage>
        <taxon>Bacteria</taxon>
        <taxon>Pseudomonadati</taxon>
        <taxon>Bacteroidota</taxon>
        <taxon>Bacteroidia</taxon>
        <taxon>Bacteroidales</taxon>
        <taxon>Prevotellaceae</taxon>
        <taxon>Prevotella</taxon>
    </lineage>
</organism>
<proteinExistence type="inferred from homology"/>
<keyword evidence="3 8" id="KW-1134">Transmembrane beta strand</keyword>
<dbReference type="SUPFAM" id="SSF49464">
    <property type="entry name" value="Carboxypeptidase regulatory domain-like"/>
    <property type="match status" value="1"/>
</dbReference>
<protein>
    <submittedName>
        <fullName evidence="12">Colicin I receptor</fullName>
    </submittedName>
</protein>
<evidence type="ECO:0000256" key="5">
    <source>
        <dbReference type="ARBA" id="ARBA00023077"/>
    </source>
</evidence>
<dbReference type="PANTHER" id="PTHR30069:SF57">
    <property type="entry name" value="TONB-DEPENDENT RECEPTOR"/>
    <property type="match status" value="1"/>
</dbReference>
<reference evidence="12 13" key="1">
    <citation type="submission" date="2018-06" db="EMBL/GenBank/DDBJ databases">
        <authorList>
            <consortium name="Pathogen Informatics"/>
            <person name="Doyle S."/>
        </authorList>
    </citation>
    <scope>NUCLEOTIDE SEQUENCE [LARGE SCALE GENOMIC DNA]</scope>
    <source>
        <strain evidence="12 13">NCTC11157</strain>
    </source>
</reference>
<dbReference type="GO" id="GO:0009279">
    <property type="term" value="C:cell outer membrane"/>
    <property type="evidence" value="ECO:0007669"/>
    <property type="project" value="UniProtKB-SubCell"/>
</dbReference>
<dbReference type="Pfam" id="PF13715">
    <property type="entry name" value="CarbopepD_reg_2"/>
    <property type="match status" value="1"/>
</dbReference>
<dbReference type="GO" id="GO:0044718">
    <property type="term" value="P:siderophore transmembrane transport"/>
    <property type="evidence" value="ECO:0007669"/>
    <property type="project" value="TreeGrafter"/>
</dbReference>
<evidence type="ECO:0000256" key="7">
    <source>
        <dbReference type="ARBA" id="ARBA00023237"/>
    </source>
</evidence>
<dbReference type="GO" id="GO:0015344">
    <property type="term" value="F:siderophore uptake transmembrane transporter activity"/>
    <property type="evidence" value="ECO:0007669"/>
    <property type="project" value="TreeGrafter"/>
</dbReference>
<keyword evidence="6 8" id="KW-0472">Membrane</keyword>
<dbReference type="InterPro" id="IPR012910">
    <property type="entry name" value="Plug_dom"/>
</dbReference>
<dbReference type="Gene3D" id="2.170.130.10">
    <property type="entry name" value="TonB-dependent receptor, plug domain"/>
    <property type="match status" value="1"/>
</dbReference>
<keyword evidence="5 9" id="KW-0798">TonB box</keyword>
<accession>A0A379E0I9</accession>
<dbReference type="Pfam" id="PF07715">
    <property type="entry name" value="Plug"/>
    <property type="match status" value="1"/>
</dbReference>
<evidence type="ECO:0000313" key="13">
    <source>
        <dbReference type="Proteomes" id="UP000254072"/>
    </source>
</evidence>
<evidence type="ECO:0000256" key="3">
    <source>
        <dbReference type="ARBA" id="ARBA00022452"/>
    </source>
</evidence>
<dbReference type="InterPro" id="IPR036942">
    <property type="entry name" value="Beta-barrel_TonB_sf"/>
</dbReference>
<evidence type="ECO:0000256" key="4">
    <source>
        <dbReference type="ARBA" id="ARBA00022692"/>
    </source>
</evidence>
<evidence type="ECO:0000259" key="10">
    <source>
        <dbReference type="Pfam" id="PF00593"/>
    </source>
</evidence>
<dbReference type="InterPro" id="IPR039426">
    <property type="entry name" value="TonB-dep_rcpt-like"/>
</dbReference>
<dbReference type="Proteomes" id="UP000254072">
    <property type="component" value="Unassembled WGS sequence"/>
</dbReference>
<comment type="subcellular location">
    <subcellularLocation>
        <location evidence="1 8">Cell outer membrane</location>
        <topology evidence="1 8">Multi-pass membrane protein</topology>
    </subcellularLocation>
</comment>
<evidence type="ECO:0000259" key="11">
    <source>
        <dbReference type="Pfam" id="PF07715"/>
    </source>
</evidence>